<dbReference type="InterPro" id="IPR050134">
    <property type="entry name" value="NAD-dep_sirtuin_deacylases"/>
</dbReference>
<comment type="subcellular location">
    <subcellularLocation>
        <location evidence="2">Nucleus</location>
    </subcellularLocation>
</comment>
<keyword evidence="5" id="KW-0808">Transferase</keyword>
<keyword evidence="7 13" id="KW-0862">Zinc</keyword>
<sequence length="638" mass="70979">MSCVLVNLSFRVIFMHSGGCGNELGSSRCRTSADDTARFFSTPRSVQVELLDIRNKLKFHTVAEISICKVKLMKFGSGENIILDGNMRTETDTYSNSVTNSSSMGNSAIQIQGLTDSGDSSADSGDLSAVDEVSGENGSARDVVRCLLPHVNLPENLCEQDLYRIIQKILYSERPRRTKLSEFNSFDDAVELFKRCSRILVLTGAGVSVSCGIPDFRSRNGVYARLHIEYPDLPDPTAMFDINYFSKNPKPFFEFARELFPGRYEASMCHYFIKALEDSGKLLRNYTQNIDTLEQVAGIKRIVQCHGSFATATCRNCGLKVDSEAIREDIDSGRVAMCRVCSHPEGVMKPDIVFFGEDLSDDFHEKMAEDREMVDLVVVIGSSLKVQPVALLPYNVNPEVPQILINRESLPHYATDIELLGNCDDIVAQLALVLGPPYTDIFRKGRFKTNSSDPAAVEEIYEKATLRKAINEIQFKKLLDQPTVKRARLKEGMPSMWDARYVSVGSKLPVDGYLFIVPNKNIFPGAEMYYDKDDDIFRQLSEHYHSSAASSSSNSGESVTNQEEIYCNVGVRTMSLEESSPARAGSDERSSSCPPKMDLETKYSAESSCAGNRLSVRLEPFLQTITVQTGEETTHGLK</sequence>
<keyword evidence="8" id="KW-0520">NAD</keyword>
<evidence type="ECO:0000256" key="4">
    <source>
        <dbReference type="ARBA" id="ARBA00012928"/>
    </source>
</evidence>
<feature type="region of interest" description="Disordered" evidence="14">
    <location>
        <begin position="577"/>
        <end position="598"/>
    </location>
</feature>
<dbReference type="GO" id="GO:0033553">
    <property type="term" value="C:rDNA heterochromatin"/>
    <property type="evidence" value="ECO:0007669"/>
    <property type="project" value="TreeGrafter"/>
</dbReference>
<dbReference type="SUPFAM" id="SSF52467">
    <property type="entry name" value="DHS-like NAD/FAD-binding domain"/>
    <property type="match status" value="1"/>
</dbReference>
<accession>A0A1I8EPT2</accession>
<organism evidence="16">
    <name type="scientific">Wuchereria bancrofti</name>
    <dbReference type="NCBI Taxonomy" id="6293"/>
    <lineage>
        <taxon>Eukaryota</taxon>
        <taxon>Metazoa</taxon>
        <taxon>Ecdysozoa</taxon>
        <taxon>Nematoda</taxon>
        <taxon>Chromadorea</taxon>
        <taxon>Rhabditida</taxon>
        <taxon>Spirurina</taxon>
        <taxon>Spiruromorpha</taxon>
        <taxon>Filarioidea</taxon>
        <taxon>Onchocercidae</taxon>
        <taxon>Wuchereria</taxon>
    </lineage>
</organism>
<evidence type="ECO:0000256" key="10">
    <source>
        <dbReference type="ARBA" id="ARBA00068847"/>
    </source>
</evidence>
<dbReference type="STRING" id="6293.A0A1I8EPT2"/>
<dbReference type="GO" id="GO:0005637">
    <property type="term" value="C:nuclear inner membrane"/>
    <property type="evidence" value="ECO:0007669"/>
    <property type="project" value="TreeGrafter"/>
</dbReference>
<comment type="similarity">
    <text evidence="3">Belongs to the sirtuin family. Class I subfamily.</text>
</comment>
<dbReference type="EC" id="2.3.1.286" evidence="4"/>
<dbReference type="Gene3D" id="3.30.1600.10">
    <property type="entry name" value="SIR2/SIRT2 'Small Domain"/>
    <property type="match status" value="1"/>
</dbReference>
<dbReference type="WBParaSite" id="maker-PairedContig_3872-snap-gene-2.18-mRNA-1">
    <property type="protein sequence ID" value="maker-PairedContig_3872-snap-gene-2.18-mRNA-1"/>
    <property type="gene ID" value="maker-PairedContig_3872-snap-gene-2.18"/>
</dbReference>
<evidence type="ECO:0000256" key="8">
    <source>
        <dbReference type="ARBA" id="ARBA00023027"/>
    </source>
</evidence>
<reference evidence="16" key="1">
    <citation type="submission" date="2016-11" db="UniProtKB">
        <authorList>
            <consortium name="WormBaseParasite"/>
        </authorList>
    </citation>
    <scope>IDENTIFICATION</scope>
    <source>
        <strain evidence="16">pt0022</strain>
    </source>
</reference>
<evidence type="ECO:0000256" key="11">
    <source>
        <dbReference type="ARBA" id="ARBA00075618"/>
    </source>
</evidence>
<dbReference type="PROSITE" id="PS50305">
    <property type="entry name" value="SIRTUIN"/>
    <property type="match status" value="1"/>
</dbReference>
<evidence type="ECO:0000259" key="15">
    <source>
        <dbReference type="PROSITE" id="PS50305"/>
    </source>
</evidence>
<proteinExistence type="inferred from homology"/>
<dbReference type="InterPro" id="IPR029035">
    <property type="entry name" value="DHS-like_NAD/FAD-binding_dom"/>
</dbReference>
<feature type="binding site" evidence="13">
    <location>
        <position position="317"/>
    </location>
    <ligand>
        <name>Zn(2+)</name>
        <dbReference type="ChEBI" id="CHEBI:29105"/>
    </ligand>
</feature>
<dbReference type="GO" id="GO:0017136">
    <property type="term" value="F:histone deacetylase activity, NAD-dependent"/>
    <property type="evidence" value="ECO:0007669"/>
    <property type="project" value="TreeGrafter"/>
</dbReference>
<evidence type="ECO:0000256" key="12">
    <source>
        <dbReference type="ARBA" id="ARBA00083601"/>
    </source>
</evidence>
<dbReference type="PANTHER" id="PTHR11085">
    <property type="entry name" value="NAD-DEPENDENT PROTEIN DEACYLASE SIRTUIN-5, MITOCHONDRIAL-RELATED"/>
    <property type="match status" value="1"/>
</dbReference>
<evidence type="ECO:0000256" key="5">
    <source>
        <dbReference type="ARBA" id="ARBA00022679"/>
    </source>
</evidence>
<dbReference type="AlphaFoldDB" id="A0A1I8EPT2"/>
<dbReference type="GO" id="GO:0070403">
    <property type="term" value="F:NAD+ binding"/>
    <property type="evidence" value="ECO:0007669"/>
    <property type="project" value="InterPro"/>
</dbReference>
<feature type="active site" description="Proton acceptor" evidence="13">
    <location>
        <position position="306"/>
    </location>
</feature>
<evidence type="ECO:0000256" key="6">
    <source>
        <dbReference type="ARBA" id="ARBA00022723"/>
    </source>
</evidence>
<dbReference type="GO" id="GO:0002039">
    <property type="term" value="F:p53 binding"/>
    <property type="evidence" value="ECO:0007669"/>
    <property type="project" value="TreeGrafter"/>
</dbReference>
<evidence type="ECO:0000256" key="3">
    <source>
        <dbReference type="ARBA" id="ARBA00006924"/>
    </source>
</evidence>
<dbReference type="GO" id="GO:0046872">
    <property type="term" value="F:metal ion binding"/>
    <property type="evidence" value="ECO:0007669"/>
    <property type="project" value="UniProtKB-KW"/>
</dbReference>
<comment type="cofactor">
    <cofactor evidence="1">
        <name>Zn(2+)</name>
        <dbReference type="ChEBI" id="CHEBI:29105"/>
    </cofactor>
</comment>
<dbReference type="GO" id="GO:0003714">
    <property type="term" value="F:transcription corepressor activity"/>
    <property type="evidence" value="ECO:0007669"/>
    <property type="project" value="TreeGrafter"/>
</dbReference>
<name>A0A1I8EPT2_WUCBA</name>
<evidence type="ECO:0000256" key="13">
    <source>
        <dbReference type="PROSITE-ProRule" id="PRU00236"/>
    </source>
</evidence>
<dbReference type="CDD" id="cd01408">
    <property type="entry name" value="SIRT1"/>
    <property type="match status" value="1"/>
</dbReference>
<feature type="domain" description="Deacetylase sirtuin-type" evidence="15">
    <location>
        <begin position="179"/>
        <end position="463"/>
    </location>
</feature>
<keyword evidence="9" id="KW-0539">Nucleus</keyword>
<feature type="region of interest" description="Disordered" evidence="14">
    <location>
        <begin position="115"/>
        <end position="134"/>
    </location>
</feature>
<evidence type="ECO:0000256" key="7">
    <source>
        <dbReference type="ARBA" id="ARBA00022833"/>
    </source>
</evidence>
<dbReference type="InterPro" id="IPR003000">
    <property type="entry name" value="Sirtuin"/>
</dbReference>
<evidence type="ECO:0000256" key="14">
    <source>
        <dbReference type="SAM" id="MobiDB-lite"/>
    </source>
</evidence>
<keyword evidence="6 13" id="KW-0479">Metal-binding</keyword>
<feature type="binding site" evidence="13">
    <location>
        <position position="314"/>
    </location>
    <ligand>
        <name>Zn(2+)</name>
        <dbReference type="ChEBI" id="CHEBI:29105"/>
    </ligand>
</feature>
<protein>
    <recommendedName>
        <fullName evidence="10">NAD-dependent protein deacetylase sir-2.1</fullName>
        <ecNumber evidence="4">2.3.1.286</ecNumber>
    </recommendedName>
    <alternativeName>
        <fullName evidence="11">Protein sir-2.1</fullName>
    </alternativeName>
    <alternativeName>
        <fullName evidence="12">Regulatory protein SIR2 homolog 1</fullName>
    </alternativeName>
</protein>
<feature type="binding site" evidence="13">
    <location>
        <position position="338"/>
    </location>
    <ligand>
        <name>Zn(2+)</name>
        <dbReference type="ChEBI" id="CHEBI:29105"/>
    </ligand>
</feature>
<feature type="compositionally biased region" description="Low complexity" evidence="14">
    <location>
        <begin position="116"/>
        <end position="131"/>
    </location>
</feature>
<dbReference type="PANTHER" id="PTHR11085:SF9">
    <property type="entry name" value="NAD-DEPENDENT PROTEIN DEACETYLASE SIRTUIN-1"/>
    <property type="match status" value="1"/>
</dbReference>
<dbReference type="FunFam" id="3.30.1600.10:FF:000013">
    <property type="entry name" value="NAD-dependent protein deacetylase sirtuin-1"/>
    <property type="match status" value="1"/>
</dbReference>
<dbReference type="InterPro" id="IPR026590">
    <property type="entry name" value="Ssirtuin_cat_dom"/>
</dbReference>
<dbReference type="Pfam" id="PF02146">
    <property type="entry name" value="SIR2"/>
    <property type="match status" value="1"/>
</dbReference>
<dbReference type="Gene3D" id="3.40.50.1220">
    <property type="entry name" value="TPP-binding domain"/>
    <property type="match status" value="1"/>
</dbReference>
<dbReference type="GO" id="GO:0005654">
    <property type="term" value="C:nucleoplasm"/>
    <property type="evidence" value="ECO:0007669"/>
    <property type="project" value="TreeGrafter"/>
</dbReference>
<evidence type="ECO:0000256" key="1">
    <source>
        <dbReference type="ARBA" id="ARBA00001947"/>
    </source>
</evidence>
<evidence type="ECO:0000256" key="2">
    <source>
        <dbReference type="ARBA" id="ARBA00004123"/>
    </source>
</evidence>
<evidence type="ECO:0000313" key="16">
    <source>
        <dbReference type="WBParaSite" id="maker-PairedContig_3872-snap-gene-2.18-mRNA-1"/>
    </source>
</evidence>
<evidence type="ECO:0000256" key="9">
    <source>
        <dbReference type="ARBA" id="ARBA00023242"/>
    </source>
</evidence>
<feature type="binding site" evidence="13">
    <location>
        <position position="341"/>
    </location>
    <ligand>
        <name>Zn(2+)</name>
        <dbReference type="ChEBI" id="CHEBI:29105"/>
    </ligand>
</feature>
<dbReference type="InterPro" id="IPR026591">
    <property type="entry name" value="Sirtuin_cat_small_dom_sf"/>
</dbReference>